<feature type="domain" description="Aldehyde oxidase/xanthine dehydrogenase a/b hammerhead" evidence="1">
    <location>
        <begin position="21"/>
        <end position="131"/>
    </location>
</feature>
<dbReference type="InterPro" id="IPR036856">
    <property type="entry name" value="Ald_Oxase/Xan_DH_a/b_sf"/>
</dbReference>
<evidence type="ECO:0000313" key="3">
    <source>
        <dbReference type="Proteomes" id="UP000323521"/>
    </source>
</evidence>
<dbReference type="InterPro" id="IPR046867">
    <property type="entry name" value="AldOxase/xan_DH_MoCoBD2"/>
</dbReference>
<dbReference type="InterPro" id="IPR037165">
    <property type="entry name" value="AldOxase/xan_DH_Mopterin-bd_sf"/>
</dbReference>
<organism evidence="2 3">
    <name type="scientific">Formimonas warabiya</name>
    <dbReference type="NCBI Taxonomy" id="1761012"/>
    <lineage>
        <taxon>Bacteria</taxon>
        <taxon>Bacillati</taxon>
        <taxon>Bacillota</taxon>
        <taxon>Clostridia</taxon>
        <taxon>Eubacteriales</taxon>
        <taxon>Peptococcaceae</taxon>
        <taxon>Candidatus Formimonas</taxon>
    </lineage>
</organism>
<dbReference type="GO" id="GO:0005506">
    <property type="term" value="F:iron ion binding"/>
    <property type="evidence" value="ECO:0007669"/>
    <property type="project" value="InterPro"/>
</dbReference>
<dbReference type="Pfam" id="PF02738">
    <property type="entry name" value="MoCoBD_1"/>
    <property type="match status" value="1"/>
</dbReference>
<dbReference type="EMBL" id="CP017634">
    <property type="protein sequence ID" value="ATW24884.1"/>
    <property type="molecule type" value="Genomic_DNA"/>
</dbReference>
<dbReference type="SMART" id="SM01008">
    <property type="entry name" value="Ald_Xan_dh_C"/>
    <property type="match status" value="1"/>
</dbReference>
<dbReference type="PANTHER" id="PTHR11908:SF157">
    <property type="entry name" value="XANTHINE DEHYDROGENASE SUBUNIT D-RELATED"/>
    <property type="match status" value="1"/>
</dbReference>
<dbReference type="Pfam" id="PF20256">
    <property type="entry name" value="MoCoBD_2"/>
    <property type="match status" value="1"/>
</dbReference>
<dbReference type="InterPro" id="IPR000674">
    <property type="entry name" value="Ald_Oxase/Xan_DH_a/b"/>
</dbReference>
<evidence type="ECO:0000313" key="2">
    <source>
        <dbReference type="EMBL" id="ATW24884.1"/>
    </source>
</evidence>
<dbReference type="AlphaFoldDB" id="A0A3G1KR01"/>
<accession>A0A3G1KR01</accession>
<dbReference type="RefSeq" id="WP_148134119.1">
    <property type="nucleotide sequence ID" value="NZ_CP017634.1"/>
</dbReference>
<dbReference type="Pfam" id="PF01315">
    <property type="entry name" value="Ald_Xan_dh_C"/>
    <property type="match status" value="1"/>
</dbReference>
<dbReference type="KEGG" id="fwa:DCMF_08980"/>
<proteinExistence type="predicted"/>
<sequence>MGESQIVGRVTPRKDGVSKVTGAQQYPSDISLPGMMYGVVLRSPYPHAEILSIDTREAEAMGAVCLTYEDINPVIYNERSVSVPNATFRDRTVLPKKARHVGEPIAAVAAETEEEAFLAMEKIKVEYKVLPAVFEAEEAMAPGAPQIYERVYKGDEEVEIRNNIAVIRNIEEGNVEKGFAEADLIVERTYRTQRTYHDQLETKGAVCRPEPDGGITVWATAQSIHANRQLLGKIYNIPLSKVNVKKMALGGGFGASIQVNTVTPICAGLALKAKRPVKLISTREGDFYSHCKYPNIFQVKMGVTKEGKFTAAHVKGLVEIGAHHIQALAYLGCVSGWFASLYKYQNLKFEGTAVYTNKVPACALQGYGNPDINFAVESTVDIIAEKLGMDPIEFRLKNYRGIGDEFWGQGPTIRSIIKSCGVEESLVKGRVIFHWDQRTSFGEKSGDIRRGIGVARGFHTSGTGGPKEGEVIDYSSCMIKINEDGSVDVVSPVCDHGGGTWDAIAKIAADVLKVPLEMVELSPADTRSTGYDVATHATRGVYCGGGATYHVAGKVKEKLFEVAGRILQENPQDLDLIRDDDLGQGVVCVKSFPSKRITIGEVAKTAQINSWGTMAYADSYRQKNCPPCFVTHFVEVEVNTRTGEIKFPRVLIYGDCGTPVNPDLVEGQLIGAFNRGMGMTVYENTLYDTDRGHLKSHGYLVDYKTPTSVEMPKVEGITVKLADTYEPSGPFGAKGIGEAAFSSVAAAISNAIYNAVGIRFCELPVTPEKVLKALKEAKETSKQLESQ</sequence>
<evidence type="ECO:0000259" key="1">
    <source>
        <dbReference type="SMART" id="SM01008"/>
    </source>
</evidence>
<dbReference type="InterPro" id="IPR016208">
    <property type="entry name" value="Ald_Oxase/xanthine_DH-like"/>
</dbReference>
<keyword evidence="3" id="KW-1185">Reference proteome</keyword>
<dbReference type="Gene3D" id="3.30.365.10">
    <property type="entry name" value="Aldehyde oxidase/xanthine dehydrogenase, molybdopterin binding domain"/>
    <property type="match status" value="4"/>
</dbReference>
<dbReference type="SUPFAM" id="SSF54665">
    <property type="entry name" value="CO dehydrogenase molybdoprotein N-domain-like"/>
    <property type="match status" value="1"/>
</dbReference>
<gene>
    <name evidence="2" type="ORF">DCMF_08980</name>
</gene>
<dbReference type="Gene3D" id="3.90.1170.50">
    <property type="entry name" value="Aldehyde oxidase/xanthine dehydrogenase, a/b hammerhead"/>
    <property type="match status" value="1"/>
</dbReference>
<dbReference type="SUPFAM" id="SSF56003">
    <property type="entry name" value="Molybdenum cofactor-binding domain"/>
    <property type="match status" value="1"/>
</dbReference>
<dbReference type="GO" id="GO:0016491">
    <property type="term" value="F:oxidoreductase activity"/>
    <property type="evidence" value="ECO:0007669"/>
    <property type="project" value="InterPro"/>
</dbReference>
<dbReference type="PANTHER" id="PTHR11908">
    <property type="entry name" value="XANTHINE DEHYDROGENASE"/>
    <property type="match status" value="1"/>
</dbReference>
<dbReference type="Proteomes" id="UP000323521">
    <property type="component" value="Chromosome"/>
</dbReference>
<protein>
    <recommendedName>
        <fullName evidence="1">Aldehyde oxidase/xanthine dehydrogenase a/b hammerhead domain-containing protein</fullName>
    </recommendedName>
</protein>
<dbReference type="InterPro" id="IPR008274">
    <property type="entry name" value="AldOxase/xan_DH_MoCoBD1"/>
</dbReference>
<name>A0A3G1KR01_FORW1</name>
<dbReference type="OrthoDB" id="41753at2"/>
<reference evidence="2 3" key="1">
    <citation type="submission" date="2016-10" db="EMBL/GenBank/DDBJ databases">
        <title>Complete Genome Sequence of Peptococcaceae strain DCMF.</title>
        <authorList>
            <person name="Edwards R.J."/>
            <person name="Holland S.I."/>
            <person name="Deshpande N.P."/>
            <person name="Wong Y.K."/>
            <person name="Ertan H."/>
            <person name="Manefield M."/>
            <person name="Russell T.L."/>
            <person name="Lee M.J."/>
        </authorList>
    </citation>
    <scope>NUCLEOTIDE SEQUENCE [LARGE SCALE GENOMIC DNA]</scope>
    <source>
        <strain evidence="2 3">DCMF</strain>
    </source>
</reference>